<feature type="region of interest" description="Disordered" evidence="5">
    <location>
        <begin position="380"/>
        <end position="402"/>
    </location>
</feature>
<dbReference type="Gene3D" id="3.10.20.90">
    <property type="entry name" value="Phosphatidylinositol 3-kinase Catalytic Subunit, Chain A, domain 1"/>
    <property type="match status" value="1"/>
</dbReference>
<dbReference type="PROSITE" id="PS50053">
    <property type="entry name" value="UBIQUITIN_2"/>
    <property type="match status" value="1"/>
</dbReference>
<evidence type="ECO:0000256" key="1">
    <source>
        <dbReference type="ARBA" id="ARBA00004370"/>
    </source>
</evidence>
<proteinExistence type="predicted"/>
<dbReference type="OrthoDB" id="2163064at2759"/>
<evidence type="ECO:0000256" key="2">
    <source>
        <dbReference type="ARBA" id="ARBA00022692"/>
    </source>
</evidence>
<feature type="transmembrane region" description="Helical" evidence="6">
    <location>
        <begin position="341"/>
        <end position="361"/>
    </location>
</feature>
<dbReference type="STRING" id="645134.A0A0L0HJH4"/>
<dbReference type="RefSeq" id="XP_016609640.1">
    <property type="nucleotide sequence ID" value="XM_016751668.1"/>
</dbReference>
<dbReference type="VEuPathDB" id="FungiDB:SPPG_03399"/>
<gene>
    <name evidence="8" type="ORF">SPPG_03399</name>
</gene>
<evidence type="ECO:0000259" key="7">
    <source>
        <dbReference type="PROSITE" id="PS50053"/>
    </source>
</evidence>
<dbReference type="PANTHER" id="PTHR12943:SF27">
    <property type="entry name" value="HOMOCYSTEINE-INDUCED ENDOPLASMIC RETICULUM PROTEIN, ISOFORM A"/>
    <property type="match status" value="1"/>
</dbReference>
<keyword evidence="4 6" id="KW-0472">Membrane</keyword>
<dbReference type="EMBL" id="KQ257454">
    <property type="protein sequence ID" value="KND01601.1"/>
    <property type="molecule type" value="Genomic_DNA"/>
</dbReference>
<feature type="compositionally biased region" description="Polar residues" evidence="5">
    <location>
        <begin position="23"/>
        <end position="51"/>
    </location>
</feature>
<dbReference type="InterPro" id="IPR039751">
    <property type="entry name" value="HERPUD1/2"/>
</dbReference>
<organism evidence="8 9">
    <name type="scientific">Spizellomyces punctatus (strain DAOM BR117)</name>
    <dbReference type="NCBI Taxonomy" id="645134"/>
    <lineage>
        <taxon>Eukaryota</taxon>
        <taxon>Fungi</taxon>
        <taxon>Fungi incertae sedis</taxon>
        <taxon>Chytridiomycota</taxon>
        <taxon>Chytridiomycota incertae sedis</taxon>
        <taxon>Chytridiomycetes</taxon>
        <taxon>Spizellomycetales</taxon>
        <taxon>Spizellomycetaceae</taxon>
        <taxon>Spizellomyces</taxon>
    </lineage>
</organism>
<evidence type="ECO:0000313" key="8">
    <source>
        <dbReference type="EMBL" id="KND01601.1"/>
    </source>
</evidence>
<dbReference type="eggNOG" id="ENOG502SAZC">
    <property type="taxonomic scope" value="Eukaryota"/>
</dbReference>
<evidence type="ECO:0000256" key="5">
    <source>
        <dbReference type="SAM" id="MobiDB-lite"/>
    </source>
</evidence>
<evidence type="ECO:0000256" key="6">
    <source>
        <dbReference type="SAM" id="Phobius"/>
    </source>
</evidence>
<accession>A0A0L0HJH4</accession>
<feature type="domain" description="Ubiquitin-like" evidence="7">
    <location>
        <begin position="67"/>
        <end position="146"/>
    </location>
</feature>
<feature type="region of interest" description="Disordered" evidence="5">
    <location>
        <begin position="152"/>
        <end position="212"/>
    </location>
</feature>
<dbReference type="Proteomes" id="UP000053201">
    <property type="component" value="Unassembled WGS sequence"/>
</dbReference>
<sequence>MSDFGHSSNPTGRSPMAPPSPSPQRTFTQRDAPQPGSFQVHQPPSTAINDASINKDLNTIPESARSHKLCIRCPSYPNETYFVDVMPEWNIAQLKGMMSEQFPGQPGVDEMRLIHAGKLLGDEMVVREILNSSSLPTPPTVHLVIKSGSVSLDASSPARPSTAISPSPEDLHSGLRQRKTGLARSDETGEGQASATPTAAPPISTPPATTHFVPNAPAGQPFMHLAVPYQIVMINGIPYAMHPTVFPQPYQPQAGQPHLAAPQQYAPPPNLPAEAAAPVPAPAPVQPAAPVLNAAPGAIGGNVDDEFGDRQRNAPQNPFWLLVKLTFLVYIFSHNSSLTKIILMNLVALVIFLVQTGRLRLIRRHELEAMGYNIGQAYANPNDGQAEGGETDVPSEAQQPSQRSLWTDVKDIAYMFFTSLVPENHEGV</sequence>
<feature type="compositionally biased region" description="Polar residues" evidence="5">
    <location>
        <begin position="1"/>
        <end position="12"/>
    </location>
</feature>
<dbReference type="PANTHER" id="PTHR12943">
    <property type="entry name" value="HOMOCYSTEINE-RESPONSIVE ENDOPLASMIC RETICULUM-RESIDENT UNIQUITIN-LIKE DOMAIN HERPUD PROTEIN FAMILY MEMBER"/>
    <property type="match status" value="1"/>
</dbReference>
<dbReference type="AlphaFoldDB" id="A0A0L0HJH4"/>
<dbReference type="InterPro" id="IPR029071">
    <property type="entry name" value="Ubiquitin-like_domsf"/>
</dbReference>
<dbReference type="GO" id="GO:0030968">
    <property type="term" value="P:endoplasmic reticulum unfolded protein response"/>
    <property type="evidence" value="ECO:0007669"/>
    <property type="project" value="TreeGrafter"/>
</dbReference>
<dbReference type="OMA" id="FHAQARP"/>
<name>A0A0L0HJH4_SPIPD</name>
<protein>
    <recommendedName>
        <fullName evidence="7">Ubiquitin-like domain-containing protein</fullName>
    </recommendedName>
</protein>
<evidence type="ECO:0000256" key="4">
    <source>
        <dbReference type="ARBA" id="ARBA00023136"/>
    </source>
</evidence>
<dbReference type="GO" id="GO:0016020">
    <property type="term" value="C:membrane"/>
    <property type="evidence" value="ECO:0007669"/>
    <property type="project" value="UniProtKB-SubCell"/>
</dbReference>
<dbReference type="InterPro" id="IPR000626">
    <property type="entry name" value="Ubiquitin-like_dom"/>
</dbReference>
<reference evidence="8 9" key="1">
    <citation type="submission" date="2009-08" db="EMBL/GenBank/DDBJ databases">
        <title>The Genome Sequence of Spizellomyces punctatus strain DAOM BR117.</title>
        <authorList>
            <consortium name="The Broad Institute Genome Sequencing Platform"/>
            <person name="Russ C."/>
            <person name="Cuomo C."/>
            <person name="Shea T."/>
            <person name="Young S.K."/>
            <person name="Zeng Q."/>
            <person name="Koehrsen M."/>
            <person name="Haas B."/>
            <person name="Borodovsky M."/>
            <person name="Guigo R."/>
            <person name="Alvarado L."/>
            <person name="Berlin A."/>
            <person name="Bochicchio J."/>
            <person name="Borenstein D."/>
            <person name="Chapman S."/>
            <person name="Chen Z."/>
            <person name="Engels R."/>
            <person name="Freedman E."/>
            <person name="Gellesch M."/>
            <person name="Goldberg J."/>
            <person name="Griggs A."/>
            <person name="Gujja S."/>
            <person name="Heiman D."/>
            <person name="Hepburn T."/>
            <person name="Howarth C."/>
            <person name="Jen D."/>
            <person name="Larson L."/>
            <person name="Lewis B."/>
            <person name="Mehta T."/>
            <person name="Park D."/>
            <person name="Pearson M."/>
            <person name="Roberts A."/>
            <person name="Saif S."/>
            <person name="Shenoy N."/>
            <person name="Sisk P."/>
            <person name="Stolte C."/>
            <person name="Sykes S."/>
            <person name="Thomson T."/>
            <person name="Walk T."/>
            <person name="White J."/>
            <person name="Yandava C."/>
            <person name="Burger G."/>
            <person name="Gray M.W."/>
            <person name="Holland P.W.H."/>
            <person name="King N."/>
            <person name="Lang F.B.F."/>
            <person name="Roger A.J."/>
            <person name="Ruiz-Trillo I."/>
            <person name="Lander E."/>
            <person name="Nusbaum C."/>
        </authorList>
    </citation>
    <scope>NUCLEOTIDE SEQUENCE [LARGE SCALE GENOMIC DNA]</scope>
    <source>
        <strain evidence="8 9">DAOM BR117</strain>
    </source>
</reference>
<dbReference type="InParanoid" id="A0A0L0HJH4"/>
<feature type="region of interest" description="Disordered" evidence="5">
    <location>
        <begin position="1"/>
        <end position="51"/>
    </location>
</feature>
<evidence type="ECO:0000313" key="9">
    <source>
        <dbReference type="Proteomes" id="UP000053201"/>
    </source>
</evidence>
<evidence type="ECO:0000256" key="3">
    <source>
        <dbReference type="ARBA" id="ARBA00022989"/>
    </source>
</evidence>
<comment type="subcellular location">
    <subcellularLocation>
        <location evidence="1">Membrane</location>
    </subcellularLocation>
</comment>
<dbReference type="SUPFAM" id="SSF54236">
    <property type="entry name" value="Ubiquitin-like"/>
    <property type="match status" value="1"/>
</dbReference>
<keyword evidence="3 6" id="KW-1133">Transmembrane helix</keyword>
<feature type="compositionally biased region" description="Polar residues" evidence="5">
    <location>
        <begin position="152"/>
        <end position="165"/>
    </location>
</feature>
<keyword evidence="9" id="KW-1185">Reference proteome</keyword>
<keyword evidence="2 6" id="KW-0812">Transmembrane</keyword>
<dbReference type="GeneID" id="27686919"/>